<sequence>MDLELESGVEEAIELRQALQPLRSRRQRSSKRATPSHPPQVPRKAPRETAPQFQSQELRRDEPFPLRDLPRSDQTEVGSRSVHPPRATAEKLVFVKRDFGFRNDFLVRLVKKYPNYFRLTGLAGEGGKEETVRTGVPVGLNFDVKLPSGFFARKEMREWTRDWLEGDYISPYEDVSRLDQASKEMEKRTVGVFHELLFLSLLKRVPVPILGKFCDEFREAYRDEELIDRDPLVAVKEKFLRLLEEGWQERKDRLRKQREQVDKDREILLAAKKQQEAEERLCD</sequence>
<dbReference type="InterPro" id="IPR021099">
    <property type="entry name" value="PORR_domain"/>
</dbReference>
<dbReference type="PANTHER" id="PTHR31476:SF3">
    <property type="entry name" value="UBIQUITIN CARBOXYL-TERMINAL HYDROLASE FAMILY PROTEIN"/>
    <property type="match status" value="1"/>
</dbReference>
<evidence type="ECO:0000256" key="2">
    <source>
        <dbReference type="SAM" id="MobiDB-lite"/>
    </source>
</evidence>
<evidence type="ECO:0000313" key="4">
    <source>
        <dbReference type="EMBL" id="KAF3518459.1"/>
    </source>
</evidence>
<feature type="coiled-coil region" evidence="1">
    <location>
        <begin position="244"/>
        <end position="278"/>
    </location>
</feature>
<accession>A0ABQ7AWD0</accession>
<evidence type="ECO:0000313" key="5">
    <source>
        <dbReference type="Proteomes" id="UP000266723"/>
    </source>
</evidence>
<name>A0ABQ7AWD0_BRACR</name>
<reference evidence="4 5" key="1">
    <citation type="journal article" date="2020" name="BMC Genomics">
        <title>Intraspecific diversification of the crop wild relative Brassica cretica Lam. using demographic model selection.</title>
        <authorList>
            <person name="Kioukis A."/>
            <person name="Michalopoulou V.A."/>
            <person name="Briers L."/>
            <person name="Pirintsos S."/>
            <person name="Studholme D.J."/>
            <person name="Pavlidis P."/>
            <person name="Sarris P.F."/>
        </authorList>
    </citation>
    <scope>NUCLEOTIDE SEQUENCE [LARGE SCALE GENOMIC DNA]</scope>
    <source>
        <strain evidence="5">cv. PFS-1207/04</strain>
    </source>
</reference>
<dbReference type="EMBL" id="QGKV02001556">
    <property type="protein sequence ID" value="KAF3518459.1"/>
    <property type="molecule type" value="Genomic_DNA"/>
</dbReference>
<organism evidence="4 5">
    <name type="scientific">Brassica cretica</name>
    <name type="common">Mustard</name>
    <dbReference type="NCBI Taxonomy" id="69181"/>
    <lineage>
        <taxon>Eukaryota</taxon>
        <taxon>Viridiplantae</taxon>
        <taxon>Streptophyta</taxon>
        <taxon>Embryophyta</taxon>
        <taxon>Tracheophyta</taxon>
        <taxon>Spermatophyta</taxon>
        <taxon>Magnoliopsida</taxon>
        <taxon>eudicotyledons</taxon>
        <taxon>Gunneridae</taxon>
        <taxon>Pentapetalae</taxon>
        <taxon>rosids</taxon>
        <taxon>malvids</taxon>
        <taxon>Brassicales</taxon>
        <taxon>Brassicaceae</taxon>
        <taxon>Brassiceae</taxon>
        <taxon>Brassica</taxon>
    </lineage>
</organism>
<evidence type="ECO:0000256" key="1">
    <source>
        <dbReference type="SAM" id="Coils"/>
    </source>
</evidence>
<dbReference type="PANTHER" id="PTHR31476">
    <property type="entry name" value="PROTEIN WHAT'S THIS FACTOR 1 HOMOLOG, CHLOROPLASTIC"/>
    <property type="match status" value="1"/>
</dbReference>
<feature type="compositionally biased region" description="Basic and acidic residues" evidence="2">
    <location>
        <begin position="57"/>
        <end position="74"/>
    </location>
</feature>
<evidence type="ECO:0000259" key="3">
    <source>
        <dbReference type="Pfam" id="PF11955"/>
    </source>
</evidence>
<dbReference type="Pfam" id="PF11955">
    <property type="entry name" value="PORR"/>
    <property type="match status" value="1"/>
</dbReference>
<comment type="caution">
    <text evidence="4">The sequence shown here is derived from an EMBL/GenBank/DDBJ whole genome shotgun (WGS) entry which is preliminary data.</text>
</comment>
<proteinExistence type="predicted"/>
<dbReference type="InterPro" id="IPR045040">
    <property type="entry name" value="PORR_fam"/>
</dbReference>
<keyword evidence="5" id="KW-1185">Reference proteome</keyword>
<dbReference type="Proteomes" id="UP000266723">
    <property type="component" value="Unassembled WGS sequence"/>
</dbReference>
<protein>
    <recommendedName>
        <fullName evidence="3">PORR domain-containing protein</fullName>
    </recommendedName>
</protein>
<keyword evidence="1" id="KW-0175">Coiled coil</keyword>
<gene>
    <name evidence="4" type="ORF">DY000_02062016</name>
</gene>
<feature type="domain" description="PORR" evidence="3">
    <location>
        <begin position="139"/>
        <end position="218"/>
    </location>
</feature>
<feature type="region of interest" description="Disordered" evidence="2">
    <location>
        <begin position="16"/>
        <end position="84"/>
    </location>
</feature>